<dbReference type="OrthoDB" id="9775255at2"/>
<evidence type="ECO:0000256" key="5">
    <source>
        <dbReference type="ARBA" id="ARBA00022801"/>
    </source>
</evidence>
<evidence type="ECO:0000256" key="7">
    <source>
        <dbReference type="ARBA" id="ARBA00049158"/>
    </source>
</evidence>
<dbReference type="Proteomes" id="UP000183028">
    <property type="component" value="Unassembled WGS sequence"/>
</dbReference>
<dbReference type="SMART" id="SM00481">
    <property type="entry name" value="POLIIIAc"/>
    <property type="match status" value="1"/>
</dbReference>
<dbReference type="NCBIfam" id="TIGR01856">
    <property type="entry name" value="hisJ_fam"/>
    <property type="match status" value="1"/>
</dbReference>
<evidence type="ECO:0000256" key="4">
    <source>
        <dbReference type="ARBA" id="ARBA00022605"/>
    </source>
</evidence>
<dbReference type="GO" id="GO:0000105">
    <property type="term" value="P:L-histidine biosynthetic process"/>
    <property type="evidence" value="ECO:0007669"/>
    <property type="project" value="UniProtKB-UniRule"/>
</dbReference>
<evidence type="ECO:0000259" key="9">
    <source>
        <dbReference type="SMART" id="SM00481"/>
    </source>
</evidence>
<feature type="domain" description="Polymerase/histidinol phosphatase N-terminal" evidence="9">
    <location>
        <begin position="4"/>
        <end position="84"/>
    </location>
</feature>
<dbReference type="PANTHER" id="PTHR21039:SF0">
    <property type="entry name" value="HISTIDINOL-PHOSPHATASE"/>
    <property type="match status" value="1"/>
</dbReference>
<evidence type="ECO:0000256" key="1">
    <source>
        <dbReference type="ARBA" id="ARBA00004970"/>
    </source>
</evidence>
<reference evidence="11" key="1">
    <citation type="submission" date="2016-10" db="EMBL/GenBank/DDBJ databases">
        <authorList>
            <person name="Varghese N."/>
        </authorList>
    </citation>
    <scope>NUCLEOTIDE SEQUENCE [LARGE SCALE GENOMIC DNA]</scope>
    <source>
        <strain evidence="11">DSM 20406</strain>
    </source>
</reference>
<dbReference type="PANTHER" id="PTHR21039">
    <property type="entry name" value="HISTIDINOL PHOSPHATASE-RELATED"/>
    <property type="match status" value="1"/>
</dbReference>
<dbReference type="InterPro" id="IPR016195">
    <property type="entry name" value="Pol/histidinol_Pase-like"/>
</dbReference>
<keyword evidence="4 8" id="KW-0028">Amino-acid biosynthesis</keyword>
<dbReference type="InterPro" id="IPR004013">
    <property type="entry name" value="PHP_dom"/>
</dbReference>
<evidence type="ECO:0000256" key="2">
    <source>
        <dbReference type="ARBA" id="ARBA00009152"/>
    </source>
</evidence>
<evidence type="ECO:0000256" key="8">
    <source>
        <dbReference type="RuleBase" id="RU366003"/>
    </source>
</evidence>
<dbReference type="eggNOG" id="COG1387">
    <property type="taxonomic scope" value="Bacteria"/>
</dbReference>
<dbReference type="Gene3D" id="3.20.20.140">
    <property type="entry name" value="Metal-dependent hydrolases"/>
    <property type="match status" value="1"/>
</dbReference>
<organism evidence="10 11">
    <name type="scientific">Sharpea azabuensis</name>
    <dbReference type="NCBI Taxonomy" id="322505"/>
    <lineage>
        <taxon>Bacteria</taxon>
        <taxon>Bacillati</taxon>
        <taxon>Bacillota</taxon>
        <taxon>Erysipelotrichia</taxon>
        <taxon>Erysipelotrichales</taxon>
        <taxon>Coprobacillaceae</taxon>
        <taxon>Sharpea</taxon>
    </lineage>
</organism>
<gene>
    <name evidence="10" type="ORF">SAMN04487834_102514</name>
</gene>
<dbReference type="SUPFAM" id="SSF89550">
    <property type="entry name" value="PHP domain-like"/>
    <property type="match status" value="1"/>
</dbReference>
<evidence type="ECO:0000256" key="3">
    <source>
        <dbReference type="ARBA" id="ARBA00013085"/>
    </source>
</evidence>
<comment type="pathway">
    <text evidence="1 8">Amino-acid biosynthesis; L-histidine biosynthesis; L-histidine from 5-phospho-alpha-D-ribose 1-diphosphate: step 8/9.</text>
</comment>
<dbReference type="STRING" id="322505.SAMN04487836_11054"/>
<accession>A0A1H6TJT2</accession>
<dbReference type="RefSeq" id="WP_074732096.1">
    <property type="nucleotide sequence ID" value="NZ_FNYK01000025.1"/>
</dbReference>
<proteinExistence type="inferred from homology"/>
<evidence type="ECO:0000313" key="10">
    <source>
        <dbReference type="EMBL" id="SEI80308.1"/>
    </source>
</evidence>
<dbReference type="EMBL" id="FNYK01000025">
    <property type="protein sequence ID" value="SEI80308.1"/>
    <property type="molecule type" value="Genomic_DNA"/>
</dbReference>
<dbReference type="GO" id="GO:0004401">
    <property type="term" value="F:histidinol-phosphatase activity"/>
    <property type="evidence" value="ECO:0007669"/>
    <property type="project" value="UniProtKB-UniRule"/>
</dbReference>
<dbReference type="GO" id="GO:0005737">
    <property type="term" value="C:cytoplasm"/>
    <property type="evidence" value="ECO:0007669"/>
    <property type="project" value="TreeGrafter"/>
</dbReference>
<sequence>MRKIDYHLHTRFSFDSEANPESYIQKAIKDGFDEICFTDHRDFDYPIDPFELDLSSYFPTMEALRDQYANQIKVKIGVEMGLDTDHIQEINDFVASAPFDFVIGSIHVIHHTEFYYGEYFKNKTKEEAHKEFFLETLKCVQTFDCFNILGHLDYIMRYGPYTDKSVDHQACQDIIDEILLTLIKKGKGIEVNTSGYKVNKTCGFPNFDIIKRYYELGGRIVTVGSDSHVVETVGSHVEDVLKAYQKIGFEDVTTFTKRKKDS</sequence>
<comment type="similarity">
    <text evidence="2 8">Belongs to the PHP hydrolase family. HisK subfamily.</text>
</comment>
<dbReference type="InterPro" id="IPR003141">
    <property type="entry name" value="Pol/His_phosphatase_N"/>
</dbReference>
<keyword evidence="6 8" id="KW-0368">Histidine biosynthesis</keyword>
<dbReference type="EC" id="3.1.3.15" evidence="3 8"/>
<comment type="catalytic activity">
    <reaction evidence="7 8">
        <text>L-histidinol phosphate + H2O = L-histidinol + phosphate</text>
        <dbReference type="Rhea" id="RHEA:14465"/>
        <dbReference type="ChEBI" id="CHEBI:15377"/>
        <dbReference type="ChEBI" id="CHEBI:43474"/>
        <dbReference type="ChEBI" id="CHEBI:57699"/>
        <dbReference type="ChEBI" id="CHEBI:57980"/>
        <dbReference type="EC" id="3.1.3.15"/>
    </reaction>
</comment>
<dbReference type="AlphaFoldDB" id="A0A1H6TJT2"/>
<protein>
    <recommendedName>
        <fullName evidence="3 8">Histidinol-phosphatase</fullName>
        <shortName evidence="8">HolPase</shortName>
        <ecNumber evidence="3 8">3.1.3.15</ecNumber>
    </recommendedName>
</protein>
<keyword evidence="11" id="KW-1185">Reference proteome</keyword>
<dbReference type="UniPathway" id="UPA00031">
    <property type="reaction ID" value="UER00013"/>
</dbReference>
<dbReference type="Pfam" id="PF02811">
    <property type="entry name" value="PHP"/>
    <property type="match status" value="1"/>
</dbReference>
<evidence type="ECO:0000313" key="11">
    <source>
        <dbReference type="Proteomes" id="UP000183028"/>
    </source>
</evidence>
<name>A0A1H6TJT2_9FIRM</name>
<dbReference type="InterPro" id="IPR010140">
    <property type="entry name" value="Histidinol_P_phosphatase_HisJ"/>
</dbReference>
<keyword evidence="5 8" id="KW-0378">Hydrolase</keyword>
<evidence type="ECO:0000256" key="6">
    <source>
        <dbReference type="ARBA" id="ARBA00023102"/>
    </source>
</evidence>